<sequence>MLTNHPEENAVRIPLELYMRGHAEDSAEHMRAAFLPTARLESVREGPLTSWDLDFYCQRFNNTPAPDESTRRRSIDWLDITGTSAMAKVTLMHGSVTFTDYFVLLKTEQGWKIANKAFHAQPQ</sequence>
<dbReference type="Gene3D" id="3.10.450.50">
    <property type="match status" value="1"/>
</dbReference>
<accession>A0ABV4IC37</accession>
<dbReference type="RefSeq" id="WP_370891745.1">
    <property type="nucleotide sequence ID" value="NZ_JBGJLR010000006.1"/>
</dbReference>
<protein>
    <submittedName>
        <fullName evidence="1">Nuclear transport factor 2 family protein</fullName>
    </submittedName>
</protein>
<proteinExistence type="predicted"/>
<gene>
    <name evidence="1" type="ORF">ACBP88_07945</name>
</gene>
<keyword evidence="2" id="KW-1185">Reference proteome</keyword>
<dbReference type="SUPFAM" id="SSF54427">
    <property type="entry name" value="NTF2-like"/>
    <property type="match status" value="1"/>
</dbReference>
<comment type="caution">
    <text evidence="1">The sequence shown here is derived from an EMBL/GenBank/DDBJ whole genome shotgun (WGS) entry which is preliminary data.</text>
</comment>
<name>A0ABV4IC37_9BURK</name>
<evidence type="ECO:0000313" key="2">
    <source>
        <dbReference type="Proteomes" id="UP001567350"/>
    </source>
</evidence>
<dbReference type="Proteomes" id="UP001567350">
    <property type="component" value="Unassembled WGS sequence"/>
</dbReference>
<dbReference type="InterPro" id="IPR032710">
    <property type="entry name" value="NTF2-like_dom_sf"/>
</dbReference>
<dbReference type="EMBL" id="JBGJLR010000006">
    <property type="protein sequence ID" value="MEZ2739397.1"/>
    <property type="molecule type" value="Genomic_DNA"/>
</dbReference>
<dbReference type="Pfam" id="PF12893">
    <property type="entry name" value="Lumazine_bd_2"/>
    <property type="match status" value="1"/>
</dbReference>
<dbReference type="InterPro" id="IPR039437">
    <property type="entry name" value="FrzH/put_lumazine-bd"/>
</dbReference>
<reference evidence="1 2" key="1">
    <citation type="submission" date="2024-08" db="EMBL/GenBank/DDBJ databases">
        <authorList>
            <person name="Feng Z."/>
            <person name="Ronholm J."/>
        </authorList>
    </citation>
    <scope>NUCLEOTIDE SEQUENCE [LARGE SCALE GENOMIC DNA]</scope>
    <source>
        <strain evidence="1 2">4-AB0-8</strain>
    </source>
</reference>
<organism evidence="1 2">
    <name type="scientific">Comamonas jiangduensis</name>
    <dbReference type="NCBI Taxonomy" id="1194168"/>
    <lineage>
        <taxon>Bacteria</taxon>
        <taxon>Pseudomonadati</taxon>
        <taxon>Pseudomonadota</taxon>
        <taxon>Betaproteobacteria</taxon>
        <taxon>Burkholderiales</taxon>
        <taxon>Comamonadaceae</taxon>
        <taxon>Comamonas</taxon>
    </lineage>
</organism>
<evidence type="ECO:0000313" key="1">
    <source>
        <dbReference type="EMBL" id="MEZ2739397.1"/>
    </source>
</evidence>